<comment type="caution">
    <text evidence="2">The sequence shown here is derived from an EMBL/GenBank/DDBJ whole genome shotgun (WGS) entry which is preliminary data.</text>
</comment>
<feature type="region of interest" description="Disordered" evidence="1">
    <location>
        <begin position="141"/>
        <end position="172"/>
    </location>
</feature>
<name>A0A0F9EZ10_9ZZZZ</name>
<accession>A0A0F9EZ10</accession>
<dbReference type="AlphaFoldDB" id="A0A0F9EZ10"/>
<organism evidence="2">
    <name type="scientific">marine sediment metagenome</name>
    <dbReference type="NCBI Taxonomy" id="412755"/>
    <lineage>
        <taxon>unclassified sequences</taxon>
        <taxon>metagenomes</taxon>
        <taxon>ecological metagenomes</taxon>
    </lineage>
</organism>
<sequence length="172" mass="19072">MVKMTINTAKVLEPENITLELRRLNARDVFTVLNLLTDSVGTAEEVRKLFSDVKRTAEDAERGSFAAVGISAVWSLLRGLLRKNQDDFIEWLASLVSMTTVEFEKLPPTAVIEILSALRSHEDMADFFEKLSGALSMFSSTMEESSIDQEQPEPISDNQLTESNSDTDGPTA</sequence>
<evidence type="ECO:0000256" key="1">
    <source>
        <dbReference type="SAM" id="MobiDB-lite"/>
    </source>
</evidence>
<proteinExistence type="predicted"/>
<reference evidence="2" key="1">
    <citation type="journal article" date="2015" name="Nature">
        <title>Complex archaea that bridge the gap between prokaryotes and eukaryotes.</title>
        <authorList>
            <person name="Spang A."/>
            <person name="Saw J.H."/>
            <person name="Jorgensen S.L."/>
            <person name="Zaremba-Niedzwiedzka K."/>
            <person name="Martijn J."/>
            <person name="Lind A.E."/>
            <person name="van Eijk R."/>
            <person name="Schleper C."/>
            <person name="Guy L."/>
            <person name="Ettema T.J."/>
        </authorList>
    </citation>
    <scope>NUCLEOTIDE SEQUENCE</scope>
</reference>
<gene>
    <name evidence="2" type="ORF">LCGC14_2015850</name>
</gene>
<evidence type="ECO:0000313" key="2">
    <source>
        <dbReference type="EMBL" id="KKL79338.1"/>
    </source>
</evidence>
<protein>
    <submittedName>
        <fullName evidence="2">Uncharacterized protein</fullName>
    </submittedName>
</protein>
<feature type="compositionally biased region" description="Polar residues" evidence="1">
    <location>
        <begin position="156"/>
        <end position="172"/>
    </location>
</feature>
<dbReference type="EMBL" id="LAZR01023201">
    <property type="protein sequence ID" value="KKL79338.1"/>
    <property type="molecule type" value="Genomic_DNA"/>
</dbReference>